<feature type="compositionally biased region" description="Low complexity" evidence="2">
    <location>
        <begin position="106"/>
        <end position="115"/>
    </location>
</feature>
<protein>
    <submittedName>
        <fullName evidence="3">CLUMA_CG008368, isoform A</fullName>
    </submittedName>
</protein>
<feature type="region of interest" description="Disordered" evidence="2">
    <location>
        <begin position="620"/>
        <end position="642"/>
    </location>
</feature>
<feature type="region of interest" description="Disordered" evidence="2">
    <location>
        <begin position="1"/>
        <end position="159"/>
    </location>
</feature>
<organism evidence="3 4">
    <name type="scientific">Clunio marinus</name>
    <dbReference type="NCBI Taxonomy" id="568069"/>
    <lineage>
        <taxon>Eukaryota</taxon>
        <taxon>Metazoa</taxon>
        <taxon>Ecdysozoa</taxon>
        <taxon>Arthropoda</taxon>
        <taxon>Hexapoda</taxon>
        <taxon>Insecta</taxon>
        <taxon>Pterygota</taxon>
        <taxon>Neoptera</taxon>
        <taxon>Endopterygota</taxon>
        <taxon>Diptera</taxon>
        <taxon>Nematocera</taxon>
        <taxon>Chironomoidea</taxon>
        <taxon>Chironomidae</taxon>
        <taxon>Clunio</taxon>
    </lineage>
</organism>
<feature type="compositionally biased region" description="Polar residues" evidence="2">
    <location>
        <begin position="1"/>
        <end position="11"/>
    </location>
</feature>
<feature type="coiled-coil region" evidence="1">
    <location>
        <begin position="240"/>
        <end position="267"/>
    </location>
</feature>
<sequence>MDSSQNCSITPRRSRRLRKNENSSSPKTPPVEEVEKKVRGPRSMAKLNRSKQVLERTVSEPLTLMNDQRTENSLSSISIIKDGSLRATNSEDFHTKTEESLEKISDVSTESTSSSRGKKNKVAKQKRGKKRKQNESSSFEKSQEQQLESTIEMSENSSLFRDNTIIEMNPLTEEADEGKLDEKRPLTPVVEVPEFSVAPTHPSDENVIEKTSEATGEVKAVETSLIKVPEIKVSDDVFTNSEEKKDVETAEQKISVKEEKIEEVFQLSPNSKKKMNETPQLMDESIISVPESPPPTSPTQKKDATFSPVVDTSINDSRPIIDDFITAPNPVKNVALRTSTPLGNKSKSIATRSSTPSARLLSKIISTKFKDEKTVNESVNKQLKVPSDPLEKSILKSSRRKRSMSVADSESFMQKRVMFNSPQFMEIGTIDEKMIASFIEEKENSMMIKAANSSRRKRSMSTGTPAKVLERQVTRVKMPNFKAIHEQQFQKMESIADHAKRREERAKKLVTPTPDHKILKSKIPTFNNRKALTGTLSSENMSMFPSRTLKRSLSANADEPIKKKTLMNMKHTIEKNAGSSTSLCKSVAVVRGFQRSNSENVKTTTSAAANVTISYFSEKKKETENGSNSTEMNRKKVEERQERNMSLYKSRNQVQQTSIDQRKKRQNMLVGVRLNRRFELQMQHRLEHENK</sequence>
<evidence type="ECO:0000256" key="2">
    <source>
        <dbReference type="SAM" id="MobiDB-lite"/>
    </source>
</evidence>
<feature type="compositionally biased region" description="Basic residues" evidence="2">
    <location>
        <begin position="116"/>
        <end position="132"/>
    </location>
</feature>
<feature type="compositionally biased region" description="Basic and acidic residues" evidence="2">
    <location>
        <begin position="89"/>
        <end position="105"/>
    </location>
</feature>
<dbReference type="AlphaFoldDB" id="A0A1J1I5K9"/>
<proteinExistence type="predicted"/>
<accession>A0A1J1I5K9</accession>
<dbReference type="EMBL" id="CVRI01000040">
    <property type="protein sequence ID" value="CRK94876.1"/>
    <property type="molecule type" value="Genomic_DNA"/>
</dbReference>
<name>A0A1J1I5K9_9DIPT</name>
<reference evidence="3 4" key="1">
    <citation type="submission" date="2015-04" db="EMBL/GenBank/DDBJ databases">
        <authorList>
            <person name="Syromyatnikov M.Y."/>
            <person name="Popov V.N."/>
        </authorList>
    </citation>
    <scope>NUCLEOTIDE SEQUENCE [LARGE SCALE GENOMIC DNA]</scope>
</reference>
<dbReference type="GO" id="GO:0000281">
    <property type="term" value="P:mitotic cytokinesis"/>
    <property type="evidence" value="ECO:0007669"/>
    <property type="project" value="InterPro"/>
</dbReference>
<evidence type="ECO:0000313" key="3">
    <source>
        <dbReference type="EMBL" id="CRK94876.1"/>
    </source>
</evidence>
<dbReference type="GO" id="GO:0005819">
    <property type="term" value="C:spindle"/>
    <property type="evidence" value="ECO:0007669"/>
    <property type="project" value="InterPro"/>
</dbReference>
<dbReference type="STRING" id="568069.A0A1J1I5K9"/>
<dbReference type="GO" id="GO:0040001">
    <property type="term" value="P:establishment of mitotic spindle localization"/>
    <property type="evidence" value="ECO:0007669"/>
    <property type="project" value="InterPro"/>
</dbReference>
<dbReference type="GO" id="GO:0005874">
    <property type="term" value="C:microtubule"/>
    <property type="evidence" value="ECO:0007669"/>
    <property type="project" value="InterPro"/>
</dbReference>
<gene>
    <name evidence="3" type="primary">putative CG11120</name>
    <name evidence="3" type="ORF">CLUMA_CG008368</name>
</gene>
<keyword evidence="1" id="KW-0175">Coiled coil</keyword>
<feature type="compositionally biased region" description="Low complexity" evidence="2">
    <location>
        <begin position="135"/>
        <end position="149"/>
    </location>
</feature>
<feature type="compositionally biased region" description="Polar residues" evidence="2">
    <location>
        <begin position="65"/>
        <end position="78"/>
    </location>
</feature>
<dbReference type="Proteomes" id="UP000183832">
    <property type="component" value="Unassembled WGS sequence"/>
</dbReference>
<evidence type="ECO:0000313" key="4">
    <source>
        <dbReference type="Proteomes" id="UP000183832"/>
    </source>
</evidence>
<evidence type="ECO:0000256" key="1">
    <source>
        <dbReference type="SAM" id="Coils"/>
    </source>
</evidence>
<feature type="compositionally biased region" description="Basic and acidic residues" evidence="2">
    <location>
        <begin position="632"/>
        <end position="642"/>
    </location>
</feature>
<keyword evidence="4" id="KW-1185">Reference proteome</keyword>
<dbReference type="OrthoDB" id="6614499at2759"/>